<dbReference type="InterPro" id="IPR006145">
    <property type="entry name" value="PsdUridine_synth_RsuA/RluA"/>
</dbReference>
<dbReference type="Proteomes" id="UP000093080">
    <property type="component" value="Unassembled WGS sequence"/>
</dbReference>
<dbReference type="STRING" id="1156395.DBT_2243"/>
<feature type="domain" description="Pseudouridine synthase RsuA/RluA-like" evidence="1">
    <location>
        <begin position="17"/>
        <end position="145"/>
    </location>
</feature>
<dbReference type="GO" id="GO:0140098">
    <property type="term" value="F:catalytic activity, acting on RNA"/>
    <property type="evidence" value="ECO:0007669"/>
    <property type="project" value="UniProtKB-ARBA"/>
</dbReference>
<keyword evidence="3" id="KW-1185">Reference proteome</keyword>
<dbReference type="EMBL" id="MAGO01000013">
    <property type="protein sequence ID" value="OCC14370.1"/>
    <property type="molecule type" value="Genomic_DNA"/>
</dbReference>
<dbReference type="GO" id="GO:0006396">
    <property type="term" value="P:RNA processing"/>
    <property type="evidence" value="ECO:0007669"/>
    <property type="project" value="UniProtKB-ARBA"/>
</dbReference>
<dbReference type="CDD" id="cd02869">
    <property type="entry name" value="PseudoU_synth_RluA_like"/>
    <property type="match status" value="1"/>
</dbReference>
<comment type="caution">
    <text evidence="2">The sequence shown here is derived from an EMBL/GenBank/DDBJ whole genome shotgun (WGS) entry which is preliminary data.</text>
</comment>
<name>A0A1B9F372_9BACT</name>
<dbReference type="InterPro" id="IPR050188">
    <property type="entry name" value="RluA_PseudoU_synthase"/>
</dbReference>
<evidence type="ECO:0000313" key="2">
    <source>
        <dbReference type="EMBL" id="OCC14370.1"/>
    </source>
</evidence>
<dbReference type="GO" id="GO:0003723">
    <property type="term" value="F:RNA binding"/>
    <property type="evidence" value="ECO:0007669"/>
    <property type="project" value="InterPro"/>
</dbReference>
<dbReference type="GO" id="GO:0009982">
    <property type="term" value="F:pseudouridine synthase activity"/>
    <property type="evidence" value="ECO:0007669"/>
    <property type="project" value="InterPro"/>
</dbReference>
<sequence length="206" mass="23365">MPSVPDISEDLSAYEWVKTYIKDIKKKPGNVYLGIFQRLDRPASGILAFSKTSKSSKRMTDAMKKGLIKKQYLALTEGTPKKTEGEETLWLKKDRRKNVVTIGRNGNGQRAVTKWKVLNIKNKKTLFLVEPKTGRPHQIRVTLSHLGCPILGDVKYGASAPLRDRSIALHATRLSFPHPTRKELMTFTALPYRSPFPKIKEDEVSF</sequence>
<proteinExistence type="predicted"/>
<dbReference type="AlphaFoldDB" id="A0A1B9F372"/>
<evidence type="ECO:0000313" key="3">
    <source>
        <dbReference type="Proteomes" id="UP000093080"/>
    </source>
</evidence>
<dbReference type="GO" id="GO:0001522">
    <property type="term" value="P:pseudouridine synthesis"/>
    <property type="evidence" value="ECO:0007669"/>
    <property type="project" value="InterPro"/>
</dbReference>
<organism evidence="2 3">
    <name type="scientific">Dissulfuribacter thermophilus</name>
    <dbReference type="NCBI Taxonomy" id="1156395"/>
    <lineage>
        <taxon>Bacteria</taxon>
        <taxon>Pseudomonadati</taxon>
        <taxon>Thermodesulfobacteriota</taxon>
        <taxon>Dissulfuribacteria</taxon>
        <taxon>Dissulfuribacterales</taxon>
        <taxon>Dissulfuribacteraceae</taxon>
        <taxon>Dissulfuribacter</taxon>
    </lineage>
</organism>
<dbReference type="Pfam" id="PF00849">
    <property type="entry name" value="PseudoU_synth_2"/>
    <property type="match status" value="1"/>
</dbReference>
<protein>
    <recommendedName>
        <fullName evidence="1">Pseudouridine synthase RsuA/RluA-like domain-containing protein</fullName>
    </recommendedName>
</protein>
<dbReference type="InterPro" id="IPR020103">
    <property type="entry name" value="PsdUridine_synth_cat_dom_sf"/>
</dbReference>
<dbReference type="PANTHER" id="PTHR21600">
    <property type="entry name" value="MITOCHONDRIAL RNA PSEUDOURIDINE SYNTHASE"/>
    <property type="match status" value="1"/>
</dbReference>
<accession>A0A1B9F372</accession>
<dbReference type="Gene3D" id="3.30.2350.10">
    <property type="entry name" value="Pseudouridine synthase"/>
    <property type="match status" value="1"/>
</dbReference>
<evidence type="ECO:0000259" key="1">
    <source>
        <dbReference type="Pfam" id="PF00849"/>
    </source>
</evidence>
<reference evidence="2 3" key="1">
    <citation type="submission" date="2016-06" db="EMBL/GenBank/DDBJ databases">
        <title>Respiratory ammonification of nitrate coupled to the oxidation of elemental sulfur in deep-sea autotrophic thermophilic bacteria.</title>
        <authorList>
            <person name="Slobodkina G.B."/>
            <person name="Mardanov A.V."/>
            <person name="Ravin N.V."/>
            <person name="Frolova A.A."/>
            <person name="Viryasiv M.B."/>
            <person name="Chernyh N.A."/>
            <person name="Bonch-Osmolovskaya E.A."/>
            <person name="Slobodkin A.I."/>
        </authorList>
    </citation>
    <scope>NUCLEOTIDE SEQUENCE [LARGE SCALE GENOMIC DNA]</scope>
    <source>
        <strain evidence="2 3">S69</strain>
    </source>
</reference>
<dbReference type="SUPFAM" id="SSF55120">
    <property type="entry name" value="Pseudouridine synthase"/>
    <property type="match status" value="1"/>
</dbReference>
<gene>
    <name evidence="2" type="ORF">DBT_2243</name>
</gene>